<evidence type="ECO:0008006" key="3">
    <source>
        <dbReference type="Google" id="ProtNLM"/>
    </source>
</evidence>
<reference evidence="2" key="1">
    <citation type="journal article" date="2019" name="Int. J. Syst. Evol. Microbiol.">
        <title>The Global Catalogue of Microorganisms (GCM) 10K type strain sequencing project: providing services to taxonomists for standard genome sequencing and annotation.</title>
        <authorList>
            <consortium name="The Broad Institute Genomics Platform"/>
            <consortium name="The Broad Institute Genome Sequencing Center for Infectious Disease"/>
            <person name="Wu L."/>
            <person name="Ma J."/>
        </authorList>
    </citation>
    <scope>NUCLEOTIDE SEQUENCE [LARGE SCALE GENOMIC DNA]</scope>
    <source>
        <strain evidence="2">NBRC 102030</strain>
    </source>
</reference>
<proteinExistence type="predicted"/>
<dbReference type="InterPro" id="IPR003673">
    <property type="entry name" value="CoA-Trfase_fam_III"/>
</dbReference>
<comment type="caution">
    <text evidence="1">The sequence shown here is derived from an EMBL/GenBank/DDBJ whole genome shotgun (WGS) entry which is preliminary data.</text>
</comment>
<name>A0ABQ6J3U7_9GAMM</name>
<protein>
    <recommendedName>
        <fullName evidence="3">CoA transferase</fullName>
    </recommendedName>
</protein>
<dbReference type="Pfam" id="PF02515">
    <property type="entry name" value="CoA_transf_3"/>
    <property type="match status" value="1"/>
</dbReference>
<dbReference type="EMBL" id="BSUY01000001">
    <property type="protein sequence ID" value="GMA82186.1"/>
    <property type="molecule type" value="Genomic_DNA"/>
</dbReference>
<dbReference type="PANTHER" id="PTHR48228">
    <property type="entry name" value="SUCCINYL-COA--D-CITRAMALATE COA-TRANSFERASE"/>
    <property type="match status" value="1"/>
</dbReference>
<organism evidence="1 2">
    <name type="scientific">Shewanella glacialipiscicola</name>
    <dbReference type="NCBI Taxonomy" id="614069"/>
    <lineage>
        <taxon>Bacteria</taxon>
        <taxon>Pseudomonadati</taxon>
        <taxon>Pseudomonadota</taxon>
        <taxon>Gammaproteobacteria</taxon>
        <taxon>Alteromonadales</taxon>
        <taxon>Shewanellaceae</taxon>
        <taxon>Shewanella</taxon>
    </lineage>
</organism>
<keyword evidence="2" id="KW-1185">Reference proteome</keyword>
<dbReference type="InterPro" id="IPR050509">
    <property type="entry name" value="CoA-transferase_III"/>
</dbReference>
<gene>
    <name evidence="1" type="ORF">GCM10025855_17190</name>
</gene>
<sequence>MKLQGIRVLDLSLFLPGPHFSMMMADHGADVVALEPPYAEPVRAVGLKQNGHSVWFRNVYRGKKVLIWI</sequence>
<dbReference type="Gene3D" id="3.40.50.10540">
    <property type="entry name" value="Crotonobetainyl-coa:carnitine coa-transferase, domain 1"/>
    <property type="match status" value="1"/>
</dbReference>
<dbReference type="InterPro" id="IPR023606">
    <property type="entry name" value="CoA-Trfase_III_dom_1_sf"/>
</dbReference>
<evidence type="ECO:0000313" key="2">
    <source>
        <dbReference type="Proteomes" id="UP001157046"/>
    </source>
</evidence>
<dbReference type="PANTHER" id="PTHR48228:SF5">
    <property type="entry name" value="ALPHA-METHYLACYL-COA RACEMASE"/>
    <property type="match status" value="1"/>
</dbReference>
<dbReference type="SUPFAM" id="SSF89796">
    <property type="entry name" value="CoA-transferase family III (CaiB/BaiF)"/>
    <property type="match status" value="1"/>
</dbReference>
<dbReference type="Proteomes" id="UP001157046">
    <property type="component" value="Unassembled WGS sequence"/>
</dbReference>
<accession>A0ABQ6J3U7</accession>
<evidence type="ECO:0000313" key="1">
    <source>
        <dbReference type="EMBL" id="GMA82186.1"/>
    </source>
</evidence>